<evidence type="ECO:0000313" key="4">
    <source>
        <dbReference type="EMBL" id="GGM11460.1"/>
    </source>
</evidence>
<organism evidence="4 5">
    <name type="scientific">Deinococcus aerophilus</name>
    <dbReference type="NCBI Taxonomy" id="522488"/>
    <lineage>
        <taxon>Bacteria</taxon>
        <taxon>Thermotogati</taxon>
        <taxon>Deinococcota</taxon>
        <taxon>Deinococci</taxon>
        <taxon>Deinococcales</taxon>
        <taxon>Deinococcaceae</taxon>
        <taxon>Deinococcus</taxon>
    </lineage>
</organism>
<dbReference type="SMART" id="SM00358">
    <property type="entry name" value="DSRM"/>
    <property type="match status" value="1"/>
</dbReference>
<dbReference type="Gene3D" id="3.30.160.20">
    <property type="match status" value="1"/>
</dbReference>
<keyword evidence="1" id="KW-0694">RNA-binding</keyword>
<dbReference type="SUPFAM" id="SSF54768">
    <property type="entry name" value="dsRNA-binding domain-like"/>
    <property type="match status" value="1"/>
</dbReference>
<keyword evidence="5" id="KW-1185">Reference proteome</keyword>
<dbReference type="InterPro" id="IPR014720">
    <property type="entry name" value="dsRBD_dom"/>
</dbReference>
<dbReference type="EMBL" id="BMOM01000014">
    <property type="protein sequence ID" value="GGM11460.1"/>
    <property type="molecule type" value="Genomic_DNA"/>
</dbReference>
<evidence type="ECO:0000313" key="5">
    <source>
        <dbReference type="Proteomes" id="UP000661918"/>
    </source>
</evidence>
<evidence type="ECO:0000259" key="3">
    <source>
        <dbReference type="PROSITE" id="PS50137"/>
    </source>
</evidence>
<dbReference type="Pfam" id="PF00035">
    <property type="entry name" value="dsrm"/>
    <property type="match status" value="1"/>
</dbReference>
<comment type="caution">
    <text evidence="4">The sequence shown here is derived from an EMBL/GenBank/DDBJ whole genome shotgun (WGS) entry which is preliminary data.</text>
</comment>
<gene>
    <name evidence="4" type="ORF">GCM10010841_20020</name>
</gene>
<dbReference type="CDD" id="cd10845">
    <property type="entry name" value="DSRM_RNAse_III_family"/>
    <property type="match status" value="1"/>
</dbReference>
<reference evidence="5" key="1">
    <citation type="journal article" date="2019" name="Int. J. Syst. Evol. Microbiol.">
        <title>The Global Catalogue of Microorganisms (GCM) 10K type strain sequencing project: providing services to taxonomists for standard genome sequencing and annotation.</title>
        <authorList>
            <consortium name="The Broad Institute Genomics Platform"/>
            <consortium name="The Broad Institute Genome Sequencing Center for Infectious Disease"/>
            <person name="Wu L."/>
            <person name="Ma J."/>
        </authorList>
    </citation>
    <scope>NUCLEOTIDE SEQUENCE [LARGE SCALE GENOMIC DNA]</scope>
    <source>
        <strain evidence="5">JCM 15443</strain>
    </source>
</reference>
<evidence type="ECO:0000256" key="1">
    <source>
        <dbReference type="PROSITE-ProRule" id="PRU00266"/>
    </source>
</evidence>
<sequence>MNAKGDLIARLLAQGRGTPVFEATVYGPPHERSFQVQVLSGGRVLGEGGQGRSKREAERLAAESALQVLDAEAGGRTDPEGAAEPPSGSVEPDRWPIYSSVLQAALETALELAPEDTTLDEVRQDAARLYRDLLEELGHGPEQA</sequence>
<dbReference type="RefSeq" id="WP_188904009.1">
    <property type="nucleotide sequence ID" value="NZ_BMOM01000014.1"/>
</dbReference>
<evidence type="ECO:0000256" key="2">
    <source>
        <dbReference type="SAM" id="MobiDB-lite"/>
    </source>
</evidence>
<name>A0ABQ2GTY9_9DEIO</name>
<proteinExistence type="predicted"/>
<protein>
    <recommendedName>
        <fullName evidence="3">DRBM domain-containing protein</fullName>
    </recommendedName>
</protein>
<feature type="domain" description="DRBM" evidence="3">
    <location>
        <begin position="1"/>
        <end position="71"/>
    </location>
</feature>
<dbReference type="Proteomes" id="UP000661918">
    <property type="component" value="Unassembled WGS sequence"/>
</dbReference>
<accession>A0ABQ2GTY9</accession>
<feature type="region of interest" description="Disordered" evidence="2">
    <location>
        <begin position="70"/>
        <end position="94"/>
    </location>
</feature>
<dbReference type="PROSITE" id="PS50137">
    <property type="entry name" value="DS_RBD"/>
    <property type="match status" value="1"/>
</dbReference>